<accession>A0A0F9IA93</accession>
<dbReference type="InterPro" id="IPR026351">
    <property type="entry name" value="rSAM_ArsS-like"/>
</dbReference>
<dbReference type="Pfam" id="PF12345">
    <property type="entry name" value="DUF3641"/>
    <property type="match status" value="1"/>
</dbReference>
<dbReference type="SUPFAM" id="SSF102114">
    <property type="entry name" value="Radical SAM enzymes"/>
    <property type="match status" value="1"/>
</dbReference>
<dbReference type="InterPro" id="IPR007197">
    <property type="entry name" value="rSAM"/>
</dbReference>
<keyword evidence="1" id="KW-0949">S-adenosyl-L-methionine</keyword>
<keyword evidence="4" id="KW-0411">Iron-sulfur</keyword>
<dbReference type="NCBIfam" id="TIGR04167">
    <property type="entry name" value="rSAM_SeCys"/>
    <property type="match status" value="1"/>
</dbReference>
<dbReference type="InterPro" id="IPR058240">
    <property type="entry name" value="rSAM_sf"/>
</dbReference>
<reference evidence="7" key="1">
    <citation type="journal article" date="2015" name="Nature">
        <title>Complex archaea that bridge the gap between prokaryotes and eukaryotes.</title>
        <authorList>
            <person name="Spang A."/>
            <person name="Saw J.H."/>
            <person name="Jorgensen S.L."/>
            <person name="Zaremba-Niedzwiedzka K."/>
            <person name="Martijn J."/>
            <person name="Lind A.E."/>
            <person name="van Eijk R."/>
            <person name="Schleper C."/>
            <person name="Guy L."/>
            <person name="Ettema T.J."/>
        </authorList>
    </citation>
    <scope>NUCLEOTIDE SEQUENCE</scope>
</reference>
<keyword evidence="3" id="KW-0408">Iron</keyword>
<evidence type="ECO:0000259" key="5">
    <source>
        <dbReference type="Pfam" id="PF04055"/>
    </source>
</evidence>
<evidence type="ECO:0000256" key="4">
    <source>
        <dbReference type="ARBA" id="ARBA00023014"/>
    </source>
</evidence>
<dbReference type="GO" id="GO:0051536">
    <property type="term" value="F:iron-sulfur cluster binding"/>
    <property type="evidence" value="ECO:0007669"/>
    <property type="project" value="UniProtKB-KW"/>
</dbReference>
<dbReference type="PANTHER" id="PTHR43728">
    <property type="entry name" value="SLR0304 PROTEIN"/>
    <property type="match status" value="1"/>
</dbReference>
<dbReference type="GO" id="GO:0003824">
    <property type="term" value="F:catalytic activity"/>
    <property type="evidence" value="ECO:0007669"/>
    <property type="project" value="InterPro"/>
</dbReference>
<dbReference type="Pfam" id="PF04055">
    <property type="entry name" value="Radical_SAM"/>
    <property type="match status" value="1"/>
</dbReference>
<gene>
    <name evidence="7" type="ORF">LCGC14_1683960</name>
</gene>
<dbReference type="InterPro" id="IPR013785">
    <property type="entry name" value="Aldolase_TIM"/>
</dbReference>
<dbReference type="Gene3D" id="3.20.20.70">
    <property type="entry name" value="Aldolase class I"/>
    <property type="match status" value="1"/>
</dbReference>
<feature type="domain" description="Radical SAM core" evidence="5">
    <location>
        <begin position="44"/>
        <end position="180"/>
    </location>
</feature>
<dbReference type="PANTHER" id="PTHR43728:SF1">
    <property type="entry name" value="FE-S OXIDOREDUCTASE"/>
    <property type="match status" value="1"/>
</dbReference>
<dbReference type="InterPro" id="IPR024521">
    <property type="entry name" value="ArsS-like_C"/>
</dbReference>
<sequence length="328" mass="36663">MLSDQKKNDLLSQAIDTIGITPFQQTLDRHGITLLKDKATTLQINIGLRCNQTCRHCHLDASPGREEMMIRETMNQVIEFARCGHFETIDITGGAPELHPDLGNFIKSVSHCAPKTILRSNLTALSLKLNRLMDILKESQTTIVASFPSLNEVQLESFRGKGSFQSSIDTLKTLNEMGYGKEKTGLELDLVVNPSGSFLPPSQAETENRFHRIIKQKWDIRFNRLYTFANVPLGRFRTWLVKSGNFENYMEKLISAFNPCAIKGLMCRNLVSVSWDGYLFDCDFNQAAGLFLGKQKTHVSEIKNPPEPGTPIAVGNHCFTCTAGSGFT</sequence>
<evidence type="ECO:0000256" key="1">
    <source>
        <dbReference type="ARBA" id="ARBA00022691"/>
    </source>
</evidence>
<evidence type="ECO:0000313" key="7">
    <source>
        <dbReference type="EMBL" id="KKM16624.1"/>
    </source>
</evidence>
<evidence type="ECO:0000259" key="6">
    <source>
        <dbReference type="Pfam" id="PF12345"/>
    </source>
</evidence>
<dbReference type="SFLD" id="SFLDG01067">
    <property type="entry name" value="SPASM/twitch_domain_containing"/>
    <property type="match status" value="1"/>
</dbReference>
<feature type="domain" description="Arsenosugar biosynthesis radical SAM protein ArsS-like C-terminal" evidence="6">
    <location>
        <begin position="199"/>
        <end position="327"/>
    </location>
</feature>
<evidence type="ECO:0000256" key="3">
    <source>
        <dbReference type="ARBA" id="ARBA00023004"/>
    </source>
</evidence>
<dbReference type="AlphaFoldDB" id="A0A0F9IA93"/>
<dbReference type="SFLD" id="SFLDS00029">
    <property type="entry name" value="Radical_SAM"/>
    <property type="match status" value="1"/>
</dbReference>
<evidence type="ECO:0008006" key="8">
    <source>
        <dbReference type="Google" id="ProtNLM"/>
    </source>
</evidence>
<name>A0A0F9IA93_9ZZZZ</name>
<comment type="caution">
    <text evidence="7">The sequence shown here is derived from an EMBL/GenBank/DDBJ whole genome shotgun (WGS) entry which is preliminary data.</text>
</comment>
<organism evidence="7">
    <name type="scientific">marine sediment metagenome</name>
    <dbReference type="NCBI Taxonomy" id="412755"/>
    <lineage>
        <taxon>unclassified sequences</taxon>
        <taxon>metagenomes</taxon>
        <taxon>ecological metagenomes</taxon>
    </lineage>
</organism>
<dbReference type="CDD" id="cd01335">
    <property type="entry name" value="Radical_SAM"/>
    <property type="match status" value="1"/>
</dbReference>
<keyword evidence="2" id="KW-0479">Metal-binding</keyword>
<dbReference type="EMBL" id="LAZR01014634">
    <property type="protein sequence ID" value="KKM16624.1"/>
    <property type="molecule type" value="Genomic_DNA"/>
</dbReference>
<proteinExistence type="predicted"/>
<dbReference type="GO" id="GO:0046872">
    <property type="term" value="F:metal ion binding"/>
    <property type="evidence" value="ECO:0007669"/>
    <property type="project" value="UniProtKB-KW"/>
</dbReference>
<protein>
    <recommendedName>
        <fullName evidence="8">DUF3641 domain-containing protein</fullName>
    </recommendedName>
</protein>
<evidence type="ECO:0000256" key="2">
    <source>
        <dbReference type="ARBA" id="ARBA00022723"/>
    </source>
</evidence>